<dbReference type="Proteomes" id="UP001230908">
    <property type="component" value="Unassembled WGS sequence"/>
</dbReference>
<comment type="caution">
    <text evidence="1">The sequence shown here is derived from an EMBL/GenBank/DDBJ whole genome shotgun (WGS) entry which is preliminary data.</text>
</comment>
<dbReference type="EMBL" id="JAVHUY010000015">
    <property type="protein sequence ID" value="MDQ7906409.1"/>
    <property type="molecule type" value="Genomic_DNA"/>
</dbReference>
<evidence type="ECO:0000313" key="2">
    <source>
        <dbReference type="Proteomes" id="UP001230908"/>
    </source>
</evidence>
<evidence type="ECO:0000313" key="1">
    <source>
        <dbReference type="EMBL" id="MDQ7906409.1"/>
    </source>
</evidence>
<sequence>MAAAIRGAIRAHGGARGVAADVAAAYGDHPETAVPRLRWVRCVVDQVYGTRPISATSGAR</sequence>
<proteinExistence type="predicted"/>
<gene>
    <name evidence="1" type="ORF">RB614_17990</name>
</gene>
<organism evidence="1 2">
    <name type="scientific">Phytohabitans maris</name>
    <dbReference type="NCBI Taxonomy" id="3071409"/>
    <lineage>
        <taxon>Bacteria</taxon>
        <taxon>Bacillati</taxon>
        <taxon>Actinomycetota</taxon>
        <taxon>Actinomycetes</taxon>
        <taxon>Micromonosporales</taxon>
        <taxon>Micromonosporaceae</taxon>
    </lineage>
</organism>
<dbReference type="RefSeq" id="WP_308713679.1">
    <property type="nucleotide sequence ID" value="NZ_JAVHUY010000015.1"/>
</dbReference>
<protein>
    <submittedName>
        <fullName evidence="1">Uncharacterized protein</fullName>
    </submittedName>
</protein>
<accession>A0ABU0ZH70</accession>
<keyword evidence="2" id="KW-1185">Reference proteome</keyword>
<name>A0ABU0ZH70_9ACTN</name>
<reference evidence="1 2" key="1">
    <citation type="submission" date="2023-08" db="EMBL/GenBank/DDBJ databases">
        <title>Phytohabitans sansha sp. nov., isolated from marine sediment.</title>
        <authorList>
            <person name="Zhao Y."/>
            <person name="Yi K."/>
        </authorList>
    </citation>
    <scope>NUCLEOTIDE SEQUENCE [LARGE SCALE GENOMIC DNA]</scope>
    <source>
        <strain evidence="1 2">ZYX-F-186</strain>
    </source>
</reference>